<evidence type="ECO:0000259" key="5">
    <source>
        <dbReference type="PROSITE" id="PS50931"/>
    </source>
</evidence>
<dbReference type="InterPro" id="IPR005119">
    <property type="entry name" value="LysR_subst-bd"/>
</dbReference>
<dbReference type="EMBL" id="JAIWIU010000004">
    <property type="protein sequence ID" value="MCA2014613.1"/>
    <property type="molecule type" value="Genomic_DNA"/>
</dbReference>
<comment type="caution">
    <text evidence="6">The sequence shown here is derived from an EMBL/GenBank/DDBJ whole genome shotgun (WGS) entry which is preliminary data.</text>
</comment>
<organism evidence="6 7">
    <name type="scientific">Vibrio tritonius</name>
    <dbReference type="NCBI Taxonomy" id="1435069"/>
    <lineage>
        <taxon>Bacteria</taxon>
        <taxon>Pseudomonadati</taxon>
        <taxon>Pseudomonadota</taxon>
        <taxon>Gammaproteobacteria</taxon>
        <taxon>Vibrionales</taxon>
        <taxon>Vibrionaceae</taxon>
        <taxon>Vibrio</taxon>
    </lineage>
</organism>
<dbReference type="InterPro" id="IPR050389">
    <property type="entry name" value="LysR-type_TF"/>
</dbReference>
<dbReference type="CDD" id="cd08417">
    <property type="entry name" value="PBP2_Nitroaromatics_like"/>
    <property type="match status" value="1"/>
</dbReference>
<gene>
    <name evidence="6" type="ORF">LDJ79_00725</name>
</gene>
<evidence type="ECO:0000256" key="2">
    <source>
        <dbReference type="ARBA" id="ARBA00023015"/>
    </source>
</evidence>
<sequence>MINQLDINLLVVLNTLLEEKHVSNTAFCLNLSQSKVSRSLQKLRTIFNDELLIRTITGYELTPKAQSLKGSLSHVLYNLDKLFQSDEFHPEQSNERIRFFCPASVANVIFPDVIAHISRTAPKMRIELDSNHPNHFDALLNGDIHFAISTHTPTSGEGEIHRLKLLDWQHCLLMRRDHPLASVNITEHNLANFPSGQIAMNGQPLLPLDTQIARLGSHQIQATPPFIQLSDFTSAAAIAEKTDIVFHVPKELAQRSSNKQQLTLKAVPDSLVYPNECIYLYWHKRYHNDAMCTWIRSLFKEWNSADNLVSPTHLVPVACA</sequence>
<evidence type="ECO:0000313" key="6">
    <source>
        <dbReference type="EMBL" id="MCA2014613.1"/>
    </source>
</evidence>
<reference evidence="7" key="1">
    <citation type="submission" date="2023-07" db="EMBL/GenBank/DDBJ databases">
        <title>Molecular identification of indigenous halophilic bacteria isolated from red sea cost, biodegradation of synthetic dyes and assessment of degraded metabolite toxicity.</title>
        <authorList>
            <person name="Chaieb K."/>
            <person name="Altayb H.N."/>
        </authorList>
    </citation>
    <scope>NUCLEOTIDE SEQUENCE [LARGE SCALE GENOMIC DNA]</scope>
    <source>
        <strain evidence="7">K20</strain>
    </source>
</reference>
<dbReference type="SUPFAM" id="SSF46785">
    <property type="entry name" value="Winged helix' DNA-binding domain"/>
    <property type="match status" value="1"/>
</dbReference>
<feature type="domain" description="HTH lysR-type" evidence="5">
    <location>
        <begin position="5"/>
        <end position="62"/>
    </location>
</feature>
<dbReference type="InterPro" id="IPR036388">
    <property type="entry name" value="WH-like_DNA-bd_sf"/>
</dbReference>
<evidence type="ECO:0000256" key="1">
    <source>
        <dbReference type="ARBA" id="ARBA00009437"/>
    </source>
</evidence>
<evidence type="ECO:0000313" key="7">
    <source>
        <dbReference type="Proteomes" id="UP001199044"/>
    </source>
</evidence>
<dbReference type="InterPro" id="IPR037402">
    <property type="entry name" value="YidZ_PBP2"/>
</dbReference>
<dbReference type="Pfam" id="PF03466">
    <property type="entry name" value="LysR_substrate"/>
    <property type="match status" value="1"/>
</dbReference>
<dbReference type="SUPFAM" id="SSF53850">
    <property type="entry name" value="Periplasmic binding protein-like II"/>
    <property type="match status" value="1"/>
</dbReference>
<keyword evidence="2" id="KW-0805">Transcription regulation</keyword>
<keyword evidence="3" id="KW-0238">DNA-binding</keyword>
<name>A0ABS7YG23_9VIBR</name>
<dbReference type="Gene3D" id="3.40.190.10">
    <property type="entry name" value="Periplasmic binding protein-like II"/>
    <property type="match status" value="2"/>
</dbReference>
<dbReference type="PANTHER" id="PTHR30118">
    <property type="entry name" value="HTH-TYPE TRANSCRIPTIONAL REGULATOR LEUO-RELATED"/>
    <property type="match status" value="1"/>
</dbReference>
<comment type="similarity">
    <text evidence="1">Belongs to the LysR transcriptional regulatory family.</text>
</comment>
<accession>A0ABS7YG23</accession>
<keyword evidence="7" id="KW-1185">Reference proteome</keyword>
<dbReference type="PANTHER" id="PTHR30118:SF15">
    <property type="entry name" value="TRANSCRIPTIONAL REGULATORY PROTEIN"/>
    <property type="match status" value="1"/>
</dbReference>
<keyword evidence="4" id="KW-0804">Transcription</keyword>
<proteinExistence type="inferred from homology"/>
<dbReference type="RefSeq" id="WP_225249235.1">
    <property type="nucleotide sequence ID" value="NZ_JAIWIU010000004.1"/>
</dbReference>
<dbReference type="Pfam" id="PF00126">
    <property type="entry name" value="HTH_1"/>
    <property type="match status" value="1"/>
</dbReference>
<dbReference type="Gene3D" id="1.10.10.10">
    <property type="entry name" value="Winged helix-like DNA-binding domain superfamily/Winged helix DNA-binding domain"/>
    <property type="match status" value="1"/>
</dbReference>
<dbReference type="PROSITE" id="PS50931">
    <property type="entry name" value="HTH_LYSR"/>
    <property type="match status" value="1"/>
</dbReference>
<dbReference type="Proteomes" id="UP001199044">
    <property type="component" value="Unassembled WGS sequence"/>
</dbReference>
<evidence type="ECO:0000256" key="4">
    <source>
        <dbReference type="ARBA" id="ARBA00023163"/>
    </source>
</evidence>
<dbReference type="InterPro" id="IPR036390">
    <property type="entry name" value="WH_DNA-bd_sf"/>
</dbReference>
<evidence type="ECO:0000256" key="3">
    <source>
        <dbReference type="ARBA" id="ARBA00023125"/>
    </source>
</evidence>
<dbReference type="InterPro" id="IPR000847">
    <property type="entry name" value="LysR_HTH_N"/>
</dbReference>
<protein>
    <submittedName>
        <fullName evidence="6">LysR family transcriptional regulator</fullName>
    </submittedName>
</protein>